<name>A0ACB8CJ90_DERSI</name>
<dbReference type="EMBL" id="CM023475">
    <property type="protein sequence ID" value="KAH7944914.1"/>
    <property type="molecule type" value="Genomic_DNA"/>
</dbReference>
<comment type="caution">
    <text evidence="1">The sequence shown here is derived from an EMBL/GenBank/DDBJ whole genome shotgun (WGS) entry which is preliminary data.</text>
</comment>
<proteinExistence type="predicted"/>
<evidence type="ECO:0000313" key="1">
    <source>
        <dbReference type="EMBL" id="KAH7944914.1"/>
    </source>
</evidence>
<evidence type="ECO:0000313" key="2">
    <source>
        <dbReference type="Proteomes" id="UP000821865"/>
    </source>
</evidence>
<organism evidence="1 2">
    <name type="scientific">Dermacentor silvarum</name>
    <name type="common">Tick</name>
    <dbReference type="NCBI Taxonomy" id="543639"/>
    <lineage>
        <taxon>Eukaryota</taxon>
        <taxon>Metazoa</taxon>
        <taxon>Ecdysozoa</taxon>
        <taxon>Arthropoda</taxon>
        <taxon>Chelicerata</taxon>
        <taxon>Arachnida</taxon>
        <taxon>Acari</taxon>
        <taxon>Parasitiformes</taxon>
        <taxon>Ixodida</taxon>
        <taxon>Ixodoidea</taxon>
        <taxon>Ixodidae</taxon>
        <taxon>Rhipicephalinae</taxon>
        <taxon>Dermacentor</taxon>
    </lineage>
</organism>
<gene>
    <name evidence="1" type="ORF">HPB49_001732</name>
</gene>
<reference evidence="1" key="1">
    <citation type="submission" date="2020-05" db="EMBL/GenBank/DDBJ databases">
        <title>Large-scale comparative analyses of tick genomes elucidate their genetic diversity and vector capacities.</title>
        <authorList>
            <person name="Jia N."/>
            <person name="Wang J."/>
            <person name="Shi W."/>
            <person name="Du L."/>
            <person name="Sun Y."/>
            <person name="Zhan W."/>
            <person name="Jiang J."/>
            <person name="Wang Q."/>
            <person name="Zhang B."/>
            <person name="Ji P."/>
            <person name="Sakyi L.B."/>
            <person name="Cui X."/>
            <person name="Yuan T."/>
            <person name="Jiang B."/>
            <person name="Yang W."/>
            <person name="Lam T.T.-Y."/>
            <person name="Chang Q."/>
            <person name="Ding S."/>
            <person name="Wang X."/>
            <person name="Zhu J."/>
            <person name="Ruan X."/>
            <person name="Zhao L."/>
            <person name="Wei J."/>
            <person name="Que T."/>
            <person name="Du C."/>
            <person name="Cheng J."/>
            <person name="Dai P."/>
            <person name="Han X."/>
            <person name="Huang E."/>
            <person name="Gao Y."/>
            <person name="Liu J."/>
            <person name="Shao H."/>
            <person name="Ye R."/>
            <person name="Li L."/>
            <person name="Wei W."/>
            <person name="Wang X."/>
            <person name="Wang C."/>
            <person name="Yang T."/>
            <person name="Huo Q."/>
            <person name="Li W."/>
            <person name="Guo W."/>
            <person name="Chen H."/>
            <person name="Zhou L."/>
            <person name="Ni X."/>
            <person name="Tian J."/>
            <person name="Zhou Y."/>
            <person name="Sheng Y."/>
            <person name="Liu T."/>
            <person name="Pan Y."/>
            <person name="Xia L."/>
            <person name="Li J."/>
            <person name="Zhao F."/>
            <person name="Cao W."/>
        </authorList>
    </citation>
    <scope>NUCLEOTIDE SEQUENCE</scope>
    <source>
        <strain evidence="1">Dsil-2018</strain>
    </source>
</reference>
<sequence length="578" mass="63236">MSPEGPQEPGAATVTTSTVMTSPLDHILIFGHGRFQWLVLLCTTLAYYTAISHGMATAGLARPIDHWCSPPPEYSNIPEATWKNTSIPFEADGKTHSQCLQYDPPFSVPDEQGAENRTVIPCNVGWDYGKAANTDVGVYSIVNQWDLVCERHWLMVLLMASYMSGGVLGAATAGIAADTVGRLPVLRIWLFLLALGGLALTLSKTLLLFATLRAVLSAAASSVLAASVVILFEVTDTPAPSPFQHPCPSIYCELVYQLAPSWQLAQMAYMVPTSVLIAVVYLMDESPCWLLAVSNTRRAESVLCWAARVNKIEPEVFKKRLTGLRMELKRPQEQPEPGALDTLSQERGVHFTDMVRNETLRYRSAILFGCSFLSFALYYNLGTGEVMRTNLTARMVLIVLKLPGVLVEVPVITHAGRRRSLALSMVVMSVLALALSGAHAFSAPDGLLAALTVSWLLAFDLCAITIFVFSAELYPTVMRGAGVGLCYAFGRMGAFVAPFVNEIRSAKMKGVAYAVAAALLLLFGVMAMMLPETTRLLPSNTMQEMAANKWRLRSPLRIARTGKRKRPKNENRDPSRTR</sequence>
<dbReference type="Proteomes" id="UP000821865">
    <property type="component" value="Chromosome 6"/>
</dbReference>
<protein>
    <submittedName>
        <fullName evidence="1">Uncharacterized protein</fullName>
    </submittedName>
</protein>
<keyword evidence="2" id="KW-1185">Reference proteome</keyword>
<accession>A0ACB8CJ90</accession>